<keyword evidence="10" id="KW-1185">Reference proteome</keyword>
<dbReference type="Pfam" id="PF00168">
    <property type="entry name" value="C2"/>
    <property type="match status" value="1"/>
</dbReference>
<dbReference type="GO" id="GO:0032391">
    <property type="term" value="C:photoreceptor connecting cilium"/>
    <property type="evidence" value="ECO:0007669"/>
    <property type="project" value="TreeGrafter"/>
</dbReference>
<evidence type="ECO:0000256" key="5">
    <source>
        <dbReference type="ARBA" id="ARBA00023273"/>
    </source>
</evidence>
<dbReference type="Proteomes" id="UP001153269">
    <property type="component" value="Unassembled WGS sequence"/>
</dbReference>
<feature type="region of interest" description="Disordered" evidence="7">
    <location>
        <begin position="157"/>
        <end position="210"/>
    </location>
</feature>
<keyword evidence="3 6" id="KW-0175">Coiled coil</keyword>
<dbReference type="GO" id="GO:0005856">
    <property type="term" value="C:cytoskeleton"/>
    <property type="evidence" value="ECO:0007669"/>
    <property type="project" value="UniProtKB-ARBA"/>
</dbReference>
<reference evidence="9" key="1">
    <citation type="submission" date="2020-03" db="EMBL/GenBank/DDBJ databases">
        <authorList>
            <person name="Weist P."/>
        </authorList>
    </citation>
    <scope>NUCLEOTIDE SEQUENCE</scope>
</reference>
<evidence type="ECO:0000313" key="10">
    <source>
        <dbReference type="Proteomes" id="UP001153269"/>
    </source>
</evidence>
<feature type="region of interest" description="Disordered" evidence="7">
    <location>
        <begin position="995"/>
        <end position="1067"/>
    </location>
</feature>
<evidence type="ECO:0000256" key="6">
    <source>
        <dbReference type="SAM" id="Coils"/>
    </source>
</evidence>
<dbReference type="Gene3D" id="2.60.40.150">
    <property type="entry name" value="C2 domain"/>
    <property type="match status" value="3"/>
</dbReference>
<comment type="caution">
    <text evidence="9">The sequence shown here is derived from an EMBL/GenBank/DDBJ whole genome shotgun (WGS) entry which is preliminary data.</text>
</comment>
<comment type="subcellular location">
    <subcellularLocation>
        <location evidence="1">Cell projection</location>
        <location evidence="1">Cilium</location>
    </subcellularLocation>
</comment>
<dbReference type="GO" id="GO:0046548">
    <property type="term" value="P:retinal rod cell development"/>
    <property type="evidence" value="ECO:0007669"/>
    <property type="project" value="TreeGrafter"/>
</dbReference>
<feature type="coiled-coil region" evidence="6">
    <location>
        <begin position="498"/>
        <end position="571"/>
    </location>
</feature>
<organism evidence="9 10">
    <name type="scientific">Pleuronectes platessa</name>
    <name type="common">European plaice</name>
    <dbReference type="NCBI Taxonomy" id="8262"/>
    <lineage>
        <taxon>Eukaryota</taxon>
        <taxon>Metazoa</taxon>
        <taxon>Chordata</taxon>
        <taxon>Craniata</taxon>
        <taxon>Vertebrata</taxon>
        <taxon>Euteleostomi</taxon>
        <taxon>Actinopterygii</taxon>
        <taxon>Neopterygii</taxon>
        <taxon>Teleostei</taxon>
        <taxon>Neoteleostei</taxon>
        <taxon>Acanthomorphata</taxon>
        <taxon>Carangaria</taxon>
        <taxon>Pleuronectiformes</taxon>
        <taxon>Pleuronectoidei</taxon>
        <taxon>Pleuronectidae</taxon>
        <taxon>Pleuronectes</taxon>
    </lineage>
</organism>
<dbReference type="Pfam" id="PF18111">
    <property type="entry name" value="RPGR1_C"/>
    <property type="match status" value="1"/>
</dbReference>
<keyword evidence="5" id="KW-0966">Cell projection</keyword>
<evidence type="ECO:0000256" key="7">
    <source>
        <dbReference type="SAM" id="MobiDB-lite"/>
    </source>
</evidence>
<feature type="compositionally biased region" description="Basic and acidic residues" evidence="7">
    <location>
        <begin position="917"/>
        <end position="936"/>
    </location>
</feature>
<evidence type="ECO:0000256" key="3">
    <source>
        <dbReference type="ARBA" id="ARBA00023054"/>
    </source>
</evidence>
<evidence type="ECO:0000313" key="9">
    <source>
        <dbReference type="EMBL" id="CAB1422157.1"/>
    </source>
</evidence>
<feature type="domain" description="C2" evidence="8">
    <location>
        <begin position="752"/>
        <end position="880"/>
    </location>
</feature>
<feature type="region of interest" description="Disordered" evidence="7">
    <location>
        <begin position="1235"/>
        <end position="1254"/>
    </location>
</feature>
<evidence type="ECO:0000256" key="4">
    <source>
        <dbReference type="ARBA" id="ARBA00023069"/>
    </source>
</evidence>
<dbReference type="SUPFAM" id="SSF49562">
    <property type="entry name" value="C2 domain (Calcium/lipid-binding domain, CaLB)"/>
    <property type="match status" value="2"/>
</dbReference>
<feature type="compositionally biased region" description="Basic and acidic residues" evidence="7">
    <location>
        <begin position="1051"/>
        <end position="1061"/>
    </location>
</feature>
<protein>
    <recommendedName>
        <fullName evidence="8">C2 domain-containing protein</fullName>
    </recommendedName>
</protein>
<evidence type="ECO:0000259" key="8">
    <source>
        <dbReference type="PROSITE" id="PS50004"/>
    </source>
</evidence>
<gene>
    <name evidence="9" type="ORF">PLEPLA_LOCUS10046</name>
</gene>
<feature type="coiled-coil region" evidence="6">
    <location>
        <begin position="312"/>
        <end position="453"/>
    </location>
</feature>
<dbReference type="InterPro" id="IPR031139">
    <property type="entry name" value="RPGRIP1_fam"/>
</dbReference>
<dbReference type="PANTHER" id="PTHR14240:SF1">
    <property type="entry name" value="PROTEIN FANTOM-RELATED"/>
    <property type="match status" value="1"/>
</dbReference>
<dbReference type="AlphaFoldDB" id="A0A9N7U0W0"/>
<dbReference type="CDD" id="cd00030">
    <property type="entry name" value="C2"/>
    <property type="match status" value="1"/>
</dbReference>
<dbReference type="PROSITE" id="PS50004">
    <property type="entry name" value="C2"/>
    <property type="match status" value="1"/>
</dbReference>
<dbReference type="InterPro" id="IPR035892">
    <property type="entry name" value="C2_domain_sf"/>
</dbReference>
<comment type="similarity">
    <text evidence="2">Belongs to the RPGRIP1 family.</text>
</comment>
<dbReference type="GO" id="GO:1905515">
    <property type="term" value="P:non-motile cilium assembly"/>
    <property type="evidence" value="ECO:0007669"/>
    <property type="project" value="TreeGrafter"/>
</dbReference>
<keyword evidence="4" id="KW-0969">Cilium</keyword>
<feature type="coiled-coil region" evidence="6">
    <location>
        <begin position="77"/>
        <end position="151"/>
    </location>
</feature>
<sequence length="1254" mass="142168">MSTVLDETAADVPVRDMDQDLSQLTAAVQGHENMCLLTDPWTQQARTRQDISRVSREVLEDRFLHLHDENLLLKEHNNKQEDKIKKLSTKLMKLVKDRGRMEKLAAGGAQPVSRVRDVEMEEMMEELQEKVRGLQAENEGLKQRLLVAKHQLINVQSKRPSPYRHVQSRVNTGLKKLTDDTSPPSPPRPRTARNLEGGGRPPSGQLPRHGHSLLEESRAESRNLEKVIETQRSHMEEMEGELEQLWKKEAEYEERLLQVRQQQTNKLRSHVNDNTTMIKLQKQLVDRSHAVTELEARFLQLQESQRMLKASYDAAMLKVDELMAQLKDERLKSLEMKKWQQSSNSSKIGMEQLQQQIGEVQQERDELRENNEKLLSSAFDVSQQQKWQIQEQQLKLQIAQLETALKADLVDKNQILDNIKAERDINEKLTEENKKLQIQVLEQKQQAEDLRDRVTPPRRENDEAELTEALLLIQKRKAERSSELGFLGEAVEGGSSSIQELRAAHAETIQELEKTRNILSTESKISNNYKVELEAVERKLNRDKEEFEQKLERQAQLLDMRKAKIKKLEAQLRDTAYGTKTYVFHPDVQDEDQAEEALHLEHGENLLELQIVSASLSPSALGLLGDGGFSTFCTYTFYLFEPHSTPVLTGHTPKYGFTSKYVVSVDDRFLDYLHRCSVTVELHQALGLDWRTLARGRLRLQQLLEQDGKVHGSVPLVASSGGLTSVGSVDYWLKLRIPMTETIRLFKERLKPVGCINTALQEEAQLQPSISSWNDLSISVGRCGDLRSGGSQQPSPYVVYRFFDFSDHPTAMVPDSCEPNFNDLHSFSVLTDVVLDQYLRSEQLQFYVFDYREQQMDTYLGKAGVHLLPLAQDEVISGVFELSDPSGLAAGHIEVTLKWKSAYRPPSGSITTTEHSVPGEKSVEEAERRREGGLEEERNDVEGTLQEEQEAELCLRPSPSLPDNSASKVLLPKLRQKKRVKDELAAKKVSFMDPSAAEDQVDTGLQQDEDTHCPSVSEGQLLPASQSVSDDSEISEEIIKDVEAAEQDQSQSDRSDSDDCVVHVSASGRQPSERVRVEVVSLSLRAESRVAMDSSVVRLFVEYCLLDLPTEETPVSLPKPPRGKSLSFNHSKVVPVDAENNGPRRRLLRAVLQGRRPEMERIKFTVVSEPPEEEEQERECEDVGVAFVRIPEILERRRDLMETTLPVVDVVDSSQVVGSLVVSVEGLEALQAVMEDQDQDQDQDPVSFLLPPLA</sequence>
<dbReference type="InterPro" id="IPR041091">
    <property type="entry name" value="RPGRIP1_C"/>
</dbReference>
<name>A0A9N7U0W0_PLEPL</name>
<evidence type="ECO:0000256" key="1">
    <source>
        <dbReference type="ARBA" id="ARBA00004138"/>
    </source>
</evidence>
<dbReference type="InterPro" id="IPR000008">
    <property type="entry name" value="C2_dom"/>
</dbReference>
<accession>A0A9N7U0W0</accession>
<dbReference type="InterPro" id="IPR021656">
    <property type="entry name" value="C2-C2_1"/>
</dbReference>
<evidence type="ECO:0000256" key="2">
    <source>
        <dbReference type="ARBA" id="ARBA00006042"/>
    </source>
</evidence>
<proteinExistence type="inferred from homology"/>
<dbReference type="EMBL" id="CADEAL010000565">
    <property type="protein sequence ID" value="CAB1422157.1"/>
    <property type="molecule type" value="Genomic_DNA"/>
</dbReference>
<feature type="region of interest" description="Disordered" evidence="7">
    <location>
        <begin position="904"/>
        <end position="973"/>
    </location>
</feature>
<dbReference type="Pfam" id="PF11618">
    <property type="entry name" value="C2-C2_1"/>
    <property type="match status" value="1"/>
</dbReference>
<dbReference type="PANTHER" id="PTHR14240">
    <property type="entry name" value="RETINITIS PIGMENTOSA GTPASE REGULATOR-INTERACTING PROTEIN"/>
    <property type="match status" value="1"/>
</dbReference>
<feature type="coiled-coil region" evidence="6">
    <location>
        <begin position="214"/>
        <end position="255"/>
    </location>
</feature>